<organism evidence="2 3">
    <name type="scientific">Mucilaginibacter yixingensis</name>
    <dbReference type="NCBI Taxonomy" id="1295612"/>
    <lineage>
        <taxon>Bacteria</taxon>
        <taxon>Pseudomonadati</taxon>
        <taxon>Bacteroidota</taxon>
        <taxon>Sphingobacteriia</taxon>
        <taxon>Sphingobacteriales</taxon>
        <taxon>Sphingobacteriaceae</taxon>
        <taxon>Mucilaginibacter</taxon>
    </lineage>
</organism>
<keyword evidence="3" id="KW-1185">Reference proteome</keyword>
<name>A0A2T5JF54_9SPHI</name>
<dbReference type="EMBL" id="QAOQ01000001">
    <property type="protein sequence ID" value="PTR01049.1"/>
    <property type="molecule type" value="Genomic_DNA"/>
</dbReference>
<protein>
    <submittedName>
        <fullName evidence="2">Uncharacterized protein</fullName>
    </submittedName>
</protein>
<sequence>MKKLLILCLLVCGAVVAHAQSMTFYSMADMVRLSAGEVDNILVNTGKFKVNDKQIVKGQLLTSYQTIDRNKTPIKGETLVTGAYNTTNSGEHLHTITYKSIYPEYIYNLIKQIQGLGYHNTLKGADQVRSIYIFDSNFYHVTVLMMRDGSVNSVEIRQKELGIEP</sequence>
<accession>A0A2T5JF54</accession>
<keyword evidence="1" id="KW-0732">Signal</keyword>
<dbReference type="OrthoDB" id="795071at2"/>
<evidence type="ECO:0000313" key="2">
    <source>
        <dbReference type="EMBL" id="PTR01049.1"/>
    </source>
</evidence>
<gene>
    <name evidence="2" type="ORF">C8P68_101280</name>
</gene>
<dbReference type="Proteomes" id="UP000244168">
    <property type="component" value="Unassembled WGS sequence"/>
</dbReference>
<comment type="caution">
    <text evidence="2">The sequence shown here is derived from an EMBL/GenBank/DDBJ whole genome shotgun (WGS) entry which is preliminary data.</text>
</comment>
<feature type="signal peptide" evidence="1">
    <location>
        <begin position="1"/>
        <end position="19"/>
    </location>
</feature>
<proteinExistence type="predicted"/>
<evidence type="ECO:0000313" key="3">
    <source>
        <dbReference type="Proteomes" id="UP000244168"/>
    </source>
</evidence>
<evidence type="ECO:0000256" key="1">
    <source>
        <dbReference type="SAM" id="SignalP"/>
    </source>
</evidence>
<dbReference type="RefSeq" id="WP_146166441.1">
    <property type="nucleotide sequence ID" value="NZ_CP160205.1"/>
</dbReference>
<reference evidence="2 3" key="1">
    <citation type="submission" date="2018-04" db="EMBL/GenBank/DDBJ databases">
        <title>Genomic Encyclopedia of Archaeal and Bacterial Type Strains, Phase II (KMG-II): from individual species to whole genera.</title>
        <authorList>
            <person name="Goeker M."/>
        </authorList>
    </citation>
    <scope>NUCLEOTIDE SEQUENCE [LARGE SCALE GENOMIC DNA]</scope>
    <source>
        <strain evidence="2 3">DSM 26809</strain>
    </source>
</reference>
<dbReference type="AlphaFoldDB" id="A0A2T5JF54"/>
<feature type="chain" id="PRO_5015437152" evidence="1">
    <location>
        <begin position="20"/>
        <end position="165"/>
    </location>
</feature>